<evidence type="ECO:0000256" key="2">
    <source>
        <dbReference type="ARBA" id="ARBA00022679"/>
    </source>
</evidence>
<dbReference type="Gene3D" id="2.160.10.10">
    <property type="entry name" value="Hexapeptide repeat proteins"/>
    <property type="match status" value="1"/>
</dbReference>
<evidence type="ECO:0000313" key="4">
    <source>
        <dbReference type="EMBL" id="PPK87524.1"/>
    </source>
</evidence>
<gene>
    <name evidence="4" type="ORF">CLV84_0467</name>
</gene>
<dbReference type="NCBIfam" id="NF007797">
    <property type="entry name" value="PRK10502.1"/>
    <property type="match status" value="1"/>
</dbReference>
<dbReference type="PROSITE" id="PS00101">
    <property type="entry name" value="HEXAPEP_TRANSFERASES"/>
    <property type="match status" value="1"/>
</dbReference>
<dbReference type="OrthoDB" id="9814490at2"/>
<dbReference type="InterPro" id="IPR051159">
    <property type="entry name" value="Hexapeptide_acetyltransf"/>
</dbReference>
<proteinExistence type="inferred from homology"/>
<dbReference type="AlphaFoldDB" id="A0A2S6I7P2"/>
<dbReference type="EMBL" id="PTJC01000005">
    <property type="protein sequence ID" value="PPK87524.1"/>
    <property type="molecule type" value="Genomic_DNA"/>
</dbReference>
<dbReference type="InterPro" id="IPR018357">
    <property type="entry name" value="Hexapep_transf_CS"/>
</dbReference>
<dbReference type="RefSeq" id="WP_104418121.1">
    <property type="nucleotide sequence ID" value="NZ_PTJC01000005.1"/>
</dbReference>
<dbReference type="CDD" id="cd05825">
    <property type="entry name" value="LbH_wcaF_like"/>
    <property type="match status" value="1"/>
</dbReference>
<accession>A0A2S6I7P2</accession>
<name>A0A2S6I7P2_9BACT</name>
<reference evidence="4 5" key="1">
    <citation type="submission" date="2018-02" db="EMBL/GenBank/DDBJ databases">
        <title>Genomic Encyclopedia of Archaeal and Bacterial Type Strains, Phase II (KMG-II): from individual species to whole genera.</title>
        <authorList>
            <person name="Goeker M."/>
        </authorList>
    </citation>
    <scope>NUCLEOTIDE SEQUENCE [LARGE SCALE GENOMIC DNA]</scope>
    <source>
        <strain evidence="4 5">DSM 29526</strain>
    </source>
</reference>
<dbReference type="PANTHER" id="PTHR23416">
    <property type="entry name" value="SIALIC ACID SYNTHASE-RELATED"/>
    <property type="match status" value="1"/>
</dbReference>
<dbReference type="Proteomes" id="UP000237662">
    <property type="component" value="Unassembled WGS sequence"/>
</dbReference>
<keyword evidence="5" id="KW-1185">Reference proteome</keyword>
<dbReference type="GO" id="GO:0005829">
    <property type="term" value="C:cytosol"/>
    <property type="evidence" value="ECO:0007669"/>
    <property type="project" value="TreeGrafter"/>
</dbReference>
<evidence type="ECO:0000256" key="1">
    <source>
        <dbReference type="ARBA" id="ARBA00007274"/>
    </source>
</evidence>
<dbReference type="SUPFAM" id="SSF51161">
    <property type="entry name" value="Trimeric LpxA-like enzymes"/>
    <property type="match status" value="1"/>
</dbReference>
<evidence type="ECO:0000256" key="3">
    <source>
        <dbReference type="ARBA" id="ARBA00022737"/>
    </source>
</evidence>
<sequence>MQSQYQNLEIFRLPDDFRGRPGWYVQLWWIVEALLFRPSPQFLYGWRRWLLRQFGASVGRGAIIRPTVRTQFPWKVSIGDHAWIGDDVVLYSLGPIEIGNDVVVSQKTYLCTGSHDPKAIDFTIFSKPIIIEPECWIATDVYVAPGVRIGRGTLVGARSSVFKDLPAGKICMGSPARVIKDRKAGASPVAY</sequence>
<organism evidence="4 5">
    <name type="scientific">Neolewinella xylanilytica</name>
    <dbReference type="NCBI Taxonomy" id="1514080"/>
    <lineage>
        <taxon>Bacteria</taxon>
        <taxon>Pseudomonadati</taxon>
        <taxon>Bacteroidota</taxon>
        <taxon>Saprospiria</taxon>
        <taxon>Saprospirales</taxon>
        <taxon>Lewinellaceae</taxon>
        <taxon>Neolewinella</taxon>
    </lineage>
</organism>
<evidence type="ECO:0000313" key="5">
    <source>
        <dbReference type="Proteomes" id="UP000237662"/>
    </source>
</evidence>
<keyword evidence="2 4" id="KW-0808">Transferase</keyword>
<dbReference type="PANTHER" id="PTHR23416:SF23">
    <property type="entry name" value="ACETYLTRANSFERASE C18B11.09C-RELATED"/>
    <property type="match status" value="1"/>
</dbReference>
<protein>
    <submittedName>
        <fullName evidence="4">Putative colanic acid biosynthesis acetyltransferase WcaF</fullName>
    </submittedName>
</protein>
<dbReference type="InterPro" id="IPR011004">
    <property type="entry name" value="Trimer_LpxA-like_sf"/>
</dbReference>
<keyword evidence="3" id="KW-0677">Repeat</keyword>
<comment type="caution">
    <text evidence="4">The sequence shown here is derived from an EMBL/GenBank/DDBJ whole genome shotgun (WGS) entry which is preliminary data.</text>
</comment>
<dbReference type="GO" id="GO:0008374">
    <property type="term" value="F:O-acyltransferase activity"/>
    <property type="evidence" value="ECO:0007669"/>
    <property type="project" value="TreeGrafter"/>
</dbReference>
<comment type="similarity">
    <text evidence="1">Belongs to the transferase hexapeptide repeat family.</text>
</comment>